<dbReference type="Pfam" id="PF02713">
    <property type="entry name" value="DUF220"/>
    <property type="match status" value="7"/>
</dbReference>
<evidence type="ECO:0000259" key="2">
    <source>
        <dbReference type="Pfam" id="PF02713"/>
    </source>
</evidence>
<feature type="region of interest" description="Disordered" evidence="1">
    <location>
        <begin position="14"/>
        <end position="41"/>
    </location>
</feature>
<evidence type="ECO:0000313" key="4">
    <source>
        <dbReference type="Proteomes" id="UP000682877"/>
    </source>
</evidence>
<dbReference type="PANTHER" id="PTHR31385:SF6">
    <property type="entry name" value="DUF220 DOMAIN-CONTAINING PROTEIN-RELATED"/>
    <property type="match status" value="1"/>
</dbReference>
<proteinExistence type="predicted"/>
<feature type="domain" description="DUF220" evidence="2">
    <location>
        <begin position="592"/>
        <end position="666"/>
    </location>
</feature>
<feature type="domain" description="DUF220" evidence="2">
    <location>
        <begin position="155"/>
        <end position="187"/>
    </location>
</feature>
<dbReference type="InterPro" id="IPR003863">
    <property type="entry name" value="DUF220"/>
</dbReference>
<name>A0A8S1ZFE1_ARAAE</name>
<evidence type="ECO:0000313" key="3">
    <source>
        <dbReference type="EMBL" id="CAE5958365.1"/>
    </source>
</evidence>
<gene>
    <name evidence="3" type="ORF">AARE701A_LOCUS1971</name>
</gene>
<dbReference type="Proteomes" id="UP000682877">
    <property type="component" value="Chromosome 1"/>
</dbReference>
<feature type="compositionally biased region" description="Basic and acidic residues" evidence="1">
    <location>
        <begin position="20"/>
        <end position="29"/>
    </location>
</feature>
<feature type="region of interest" description="Disordered" evidence="1">
    <location>
        <begin position="193"/>
        <end position="217"/>
    </location>
</feature>
<dbReference type="EMBL" id="LR999451">
    <property type="protein sequence ID" value="CAE5958365.1"/>
    <property type="molecule type" value="Genomic_DNA"/>
</dbReference>
<feature type="region of interest" description="Disordered" evidence="1">
    <location>
        <begin position="1625"/>
        <end position="1660"/>
    </location>
</feature>
<feature type="region of interest" description="Disordered" evidence="1">
    <location>
        <begin position="460"/>
        <end position="482"/>
    </location>
</feature>
<feature type="region of interest" description="Disordered" evidence="1">
    <location>
        <begin position="730"/>
        <end position="761"/>
    </location>
</feature>
<feature type="region of interest" description="Disordered" evidence="1">
    <location>
        <begin position="1446"/>
        <end position="1485"/>
    </location>
</feature>
<dbReference type="PANTHER" id="PTHR31385">
    <property type="entry name" value="PUTATIVE (DUF220)-RELATED"/>
    <property type="match status" value="1"/>
</dbReference>
<sequence length="1905" mass="222196">MSVSPRFVGWINQNLQQQPVKDESKRSENVDSNSVSEKDTNKREFYYDKAEAKKQGKLWRAAEKKKPWYDAPAKVKVTTKKGLCHMHIELTVGLPPEGVYDLLANPNDFPFFRIDNETGRELLENKSRKVLMKDGPRQIARLEKAVTWDFLWWCGAFPFTLIVDENQKDFRAKYKKKKMMFMKVFEGFGGWINQNSQQPPKAESKRSENVESNSEPPLEFKYYDKDEVDKQVQLWIEEDKKYPWKDAPPKVKVTRKKGLYHMHIELTKGRIPESVYLLFANPLNNQYFQDFDGHNFLENKSRKLLKKDGPRRIAEVEKVVSWKFLWFSGALPISLIVEDNQKYLTGNYKKKNVKFMKVFEGSWKVEPLFIDSERLCKQIKPKSREEYNKCSGGRGRIASKVTMEQIFQPSFPLNLPPFSWIIRGITIKTTKNLLDVSIICRLHFQREMGILTGLINQNTQQPPEVESKKSGNVKRKSVSETYPEDREELKKQLKLWRASEKDSAWYDYPPKVKVTKEKGLYHLNIKFTIGLPPEAVFDILTSYENPSYFTMMKKGKPQTLEHVSSKVFSDLGPTEKHVRVEKAAPWRFLWWSGSIPVHLTFNESRKDFSALYMIPKKNVMFMKKFYGKWQIEPWYVDNMRFCKPRLPKNREEYRQCTGGKGLIGSRVTLEQSFQPSSYLNLPPISWYIRRATVKTTKELVEDLQIQAAVIRSKEMSVFPGFGGWINQNIQQSPKAESRRSENVKSNSVSEKDTNNQEGLNYEEEEMKRQHELWKAAEKKHPWYDAPPKVKVTTKKGLCHMKIELTLGLTPDGVYELFTNPSNGSLFFDMDMNGRPLLATKSRKVLKKDGQRQIVRLKKAVAWDFLWWSGDFPIHLIVDVNKKDLTAKYKKEKMMFMKVFEGNWKIEPLYVDSVRLCKHKEPKSLQEYKTCSGGQGRVASKVTMDQYFQPYLPFNLPPISWFIRDITIRTTITLLKMLQHASVVLRENKMSAIPRFSGSINPHVEEPHEVESKNPASNSVWAVDPRYYDLAEVKKESKLWRAAEKKKPWYDAPAKVKVTTKKGLCHLNIEFKLGLPPEAVYEMFTNPNNFPFFKEDKEGRQRLENKSTKVLKKDGPRQTTKVEKALSWNFLGCSGDIPIHLIIHENHKNLTAKYTTKKLMLMKVFEGSWKVEPDYVDQERLCKPRLPKSRKEYKICSGGQGKVGSKVTMEQIFQPSSLLNLPPVSWIIRGITIRTTKILLEDLRKAESEKDSNNQKLHYDKEEMKKQAQLWIDAEKKQPWYDAPPKVKVTTKKGLCHMHIELTLGWYPDGVFELFTNPNDGPLFFDMNKHGRQLLEYKSRKVLKKDGRKQIVKVEQPVAWDFLWWSGAIPIELIVEENQTDLTAKYKKEKMIVMKVFEGLTSGIRFQKLLSYTSRTHEIGVVHFFVTREMSVFPGFGGWINQNFQERPEAETGRSEDVKSNSVSEKDTNLKPWYDEPGKTAAMEPGDVRSKSLHAVDTKYFDVNDMKRQSELWHGEKKKHPWYPVPAKVEVKTKNGLCHMNIEFTIGVIPPAVYEMLTNPRNISFFSKDERSRQRLENKSTKVLKKDGPRQITDVRKALRWKFLMWSGAIPIHLIIDENHQNLTAESRRSENVKSNSESEKETNLKPWYDEPGKSESMEPGEVRSKNLYAVDPKYYDVYELKRQAGLWLGTEKKNPWYDAPAKVKVKTKNGICHMNIKFTLGEPPQGVYEMLTNPRNITYFNFDKRWRQRLENKSTKVLKKAGPRQITDVRKALRWKFLLWSGTIPIHLIIDENHQNLTAKFTKKKNKMKYMKMFEGSWKIEPLYVDSERLCKHNEPKNPEEYKRCSGGQGRIASKVAMEIIFQPSSLLNVPPVSFVTRWITIKATKILLEDIRQFIIAWHNGETP</sequence>
<protein>
    <recommendedName>
        <fullName evidence="2">DUF220 domain-containing protein</fullName>
    </recommendedName>
</protein>
<feature type="domain" description="DUF220" evidence="2">
    <location>
        <begin position="1781"/>
        <end position="1855"/>
    </location>
</feature>
<feature type="compositionally biased region" description="Basic and acidic residues" evidence="1">
    <location>
        <begin position="1446"/>
        <end position="1477"/>
    </location>
</feature>
<feature type="domain" description="DUF220" evidence="2">
    <location>
        <begin position="1133"/>
        <end position="1205"/>
    </location>
</feature>
<feature type="domain" description="DUF220" evidence="2">
    <location>
        <begin position="1365"/>
        <end position="1398"/>
    </location>
</feature>
<organism evidence="3 4">
    <name type="scientific">Arabidopsis arenosa</name>
    <name type="common">Sand rock-cress</name>
    <name type="synonym">Cardaminopsis arenosa</name>
    <dbReference type="NCBI Taxonomy" id="38785"/>
    <lineage>
        <taxon>Eukaryota</taxon>
        <taxon>Viridiplantae</taxon>
        <taxon>Streptophyta</taxon>
        <taxon>Embryophyta</taxon>
        <taxon>Tracheophyta</taxon>
        <taxon>Spermatophyta</taxon>
        <taxon>Magnoliopsida</taxon>
        <taxon>eudicotyledons</taxon>
        <taxon>Gunneridae</taxon>
        <taxon>Pentapetalae</taxon>
        <taxon>rosids</taxon>
        <taxon>malvids</taxon>
        <taxon>Brassicales</taxon>
        <taxon>Brassicaceae</taxon>
        <taxon>Camelineae</taxon>
        <taxon>Arabidopsis</taxon>
    </lineage>
</organism>
<evidence type="ECO:0000256" key="1">
    <source>
        <dbReference type="SAM" id="MobiDB-lite"/>
    </source>
</evidence>
<reference evidence="3" key="1">
    <citation type="submission" date="2021-01" db="EMBL/GenBank/DDBJ databases">
        <authorList>
            <person name="Bezrukov I."/>
        </authorList>
    </citation>
    <scope>NUCLEOTIDE SEQUENCE</scope>
</reference>
<feature type="domain" description="DUF220" evidence="2">
    <location>
        <begin position="868"/>
        <end position="940"/>
    </location>
</feature>
<keyword evidence="4" id="KW-1185">Reference proteome</keyword>
<accession>A0A8S1ZFE1</accession>
<feature type="domain" description="DUF220" evidence="2">
    <location>
        <begin position="328"/>
        <end position="400"/>
    </location>
</feature>